<dbReference type="AlphaFoldDB" id="A0A5N7A8K5"/>
<dbReference type="Gene3D" id="3.40.50.300">
    <property type="entry name" value="P-loop containing nucleotide triphosphate hydrolases"/>
    <property type="match status" value="1"/>
</dbReference>
<dbReference type="InterPro" id="IPR054471">
    <property type="entry name" value="GPIID_WHD"/>
</dbReference>
<dbReference type="Pfam" id="PF24883">
    <property type="entry name" value="NPHP3_N"/>
    <property type="match status" value="1"/>
</dbReference>
<dbReference type="InterPro" id="IPR056884">
    <property type="entry name" value="NPHP3-like_N"/>
</dbReference>
<dbReference type="RefSeq" id="XP_031927981.1">
    <property type="nucleotide sequence ID" value="XM_032075737.1"/>
</dbReference>
<dbReference type="InterPro" id="IPR036770">
    <property type="entry name" value="Ankyrin_rpt-contain_sf"/>
</dbReference>
<feature type="domain" description="NWD NACHT-NTPase N-terminal" evidence="4">
    <location>
        <begin position="63"/>
        <end position="241"/>
    </location>
</feature>
<feature type="domain" description="GPI inositol-deacylase winged helix" evidence="5">
    <location>
        <begin position="584"/>
        <end position="671"/>
    </location>
</feature>
<dbReference type="Pfam" id="PF12796">
    <property type="entry name" value="Ank_2"/>
    <property type="match status" value="1"/>
</dbReference>
<dbReference type="InterPro" id="IPR055497">
    <property type="entry name" value="DUF7069"/>
</dbReference>
<dbReference type="PROSITE" id="PS50297">
    <property type="entry name" value="ANK_REP_REGION"/>
    <property type="match status" value="2"/>
</dbReference>
<evidence type="ECO:0000256" key="1">
    <source>
        <dbReference type="ARBA" id="ARBA00022737"/>
    </source>
</evidence>
<dbReference type="OrthoDB" id="163438at2759"/>
<sequence>MFALFDKLQSKQRAWSEKRNSLNEESTNGSQSLVPKQDAHRTPATQPNDLWVRAEEKLRQNRELDKILTDSAKILESDYAIYEKERKWVIHLGNHSVSVGEQIANISKNVVALKDLITPAASLSPPASLACAGIIACFSMVVQAAEQHALLLQGLESTSGLVLRLHVMENLYLHSRPKQGVDLLEEFQGTLVSIYSKILEFQARAVCYVHRHSASQLLRDIFKWDGWAELLEGFETSQKSLDRFTSLIGHAELTQKLEELNTSHERDTWTTTPARDERVKKFFNLLYTCPYKDRKDRNSKRVPGTCKWFTSHPIFKDWQQRTNNEFPGLLWVSADPGCGKSVLTRYLVDEVILNTVDRTVCYFFFKDDFPDQKSATSALSVILRQLFIAQPQLLQDAVLNKQETDGQKLVQSFSELWNILVSVSGNSKAAEVICILDALDECQDGDRRQLISAVKDFYLGPHKSSKLKFLITSRPYDHIRRGFWELEKQLPTIHLSGDSEEEVKEISHEIGLVIKKRVDDISDQRSLEKDERDMLAQKLNAVDNQTYLWVSLTLDVLENIPSFTKGNVRRVMKDLPTAVDDAYEKILARSSDKGKARVLLHIITVAMRPLSLQELSFALAVSADHDSLTSIRDDMEPKDRFRKTLRDLCGLFVVVIDEKAYLLHQTVKEFLRWKHSILPEESNQILAEICTSYLTSRQDDLYEKVIDEEMFDKYSSCYWSAHFRLACVREGSPLLIRAQRLCNPMSGIYLRWSKSYRSMEGPLPAGATTLLVASTLGLAGVVNALLATGKVDIDIKDFYGHTPLSWAAENGHEAVVKLLLATGKVDIDSKDSNGQTPLCLAASYGNAAVVKALLATEKVDIEAKDSLYGQTSLSWAAGNGHKAVVKLLQEHQ</sequence>
<evidence type="ECO:0000259" key="6">
    <source>
        <dbReference type="Pfam" id="PF23239"/>
    </source>
</evidence>
<proteinExistence type="predicted"/>
<evidence type="ECO:0008006" key="10">
    <source>
        <dbReference type="Google" id="ProtNLM"/>
    </source>
</evidence>
<dbReference type="Proteomes" id="UP000326268">
    <property type="component" value="Unassembled WGS sequence"/>
</dbReference>
<feature type="repeat" description="ANK" evidence="2">
    <location>
        <begin position="833"/>
        <end position="866"/>
    </location>
</feature>
<dbReference type="EMBL" id="ML737641">
    <property type="protein sequence ID" value="KAE8364900.1"/>
    <property type="molecule type" value="Genomic_DNA"/>
</dbReference>
<keyword evidence="9" id="KW-1185">Reference proteome</keyword>
<name>A0A5N7A8K5_9EURO</name>
<dbReference type="Gene3D" id="1.25.40.20">
    <property type="entry name" value="Ankyrin repeat-containing domain"/>
    <property type="match status" value="1"/>
</dbReference>
<dbReference type="SUPFAM" id="SSF52540">
    <property type="entry name" value="P-loop containing nucleoside triphosphate hydrolases"/>
    <property type="match status" value="1"/>
</dbReference>
<dbReference type="InterPro" id="IPR031359">
    <property type="entry name" value="NACHT_N"/>
</dbReference>
<keyword evidence="1" id="KW-0677">Repeat</keyword>
<reference evidence="8 9" key="1">
    <citation type="submission" date="2019-04" db="EMBL/GenBank/DDBJ databases">
        <title>Friends and foes A comparative genomics studyof 23 Aspergillus species from section Flavi.</title>
        <authorList>
            <consortium name="DOE Joint Genome Institute"/>
            <person name="Kjaerbolling I."/>
            <person name="Vesth T."/>
            <person name="Frisvad J.C."/>
            <person name="Nybo J.L."/>
            <person name="Theobald S."/>
            <person name="Kildgaard S."/>
            <person name="Isbrandt T."/>
            <person name="Kuo A."/>
            <person name="Sato A."/>
            <person name="Lyhne E.K."/>
            <person name="Kogle M.E."/>
            <person name="Wiebenga A."/>
            <person name="Kun R.S."/>
            <person name="Lubbers R.J."/>
            <person name="Makela M.R."/>
            <person name="Barry K."/>
            <person name="Chovatia M."/>
            <person name="Clum A."/>
            <person name="Daum C."/>
            <person name="Haridas S."/>
            <person name="He G."/>
            <person name="LaButti K."/>
            <person name="Lipzen A."/>
            <person name="Mondo S."/>
            <person name="Riley R."/>
            <person name="Salamov A."/>
            <person name="Simmons B.A."/>
            <person name="Magnuson J.K."/>
            <person name="Henrissat B."/>
            <person name="Mortensen U.H."/>
            <person name="Larsen T.O."/>
            <person name="Devries R.P."/>
            <person name="Grigoriev I.V."/>
            <person name="Machida M."/>
            <person name="Baker S.E."/>
            <person name="Andersen M.R."/>
        </authorList>
    </citation>
    <scope>NUCLEOTIDE SEQUENCE [LARGE SCALE GENOMIC DNA]</scope>
    <source>
        <strain evidence="8 9">CBS 763.97</strain>
    </source>
</reference>
<evidence type="ECO:0000313" key="8">
    <source>
        <dbReference type="EMBL" id="KAE8364900.1"/>
    </source>
</evidence>
<keyword evidence="2" id="KW-0040">ANK repeat</keyword>
<dbReference type="PROSITE" id="PS50088">
    <property type="entry name" value="ANK_REPEAT"/>
    <property type="match status" value="2"/>
</dbReference>
<feature type="region of interest" description="Disordered" evidence="3">
    <location>
        <begin position="16"/>
        <end position="47"/>
    </location>
</feature>
<dbReference type="Pfam" id="PF22939">
    <property type="entry name" value="WHD_GPIID"/>
    <property type="match status" value="1"/>
</dbReference>
<dbReference type="PANTHER" id="PTHR10039:SF17">
    <property type="entry name" value="FUNGAL STAND N-TERMINAL GOODBYE DOMAIN-CONTAINING PROTEIN-RELATED"/>
    <property type="match status" value="1"/>
</dbReference>
<feature type="compositionally biased region" description="Polar residues" evidence="3">
    <location>
        <begin position="23"/>
        <end position="34"/>
    </location>
</feature>
<gene>
    <name evidence="8" type="ORF">BDV27DRAFT_171969</name>
</gene>
<dbReference type="InterPro" id="IPR027417">
    <property type="entry name" value="P-loop_NTPase"/>
</dbReference>
<feature type="domain" description="Nephrocystin 3-like N-terminal" evidence="7">
    <location>
        <begin position="304"/>
        <end position="474"/>
    </location>
</feature>
<evidence type="ECO:0000256" key="2">
    <source>
        <dbReference type="PROSITE-ProRule" id="PRU00023"/>
    </source>
</evidence>
<protein>
    <recommendedName>
        <fullName evidence="10">NWD NACHT-NTPase N-terminal domain-containing protein</fullName>
    </recommendedName>
</protein>
<dbReference type="PANTHER" id="PTHR10039">
    <property type="entry name" value="AMELOGENIN"/>
    <property type="match status" value="1"/>
</dbReference>
<evidence type="ECO:0000256" key="3">
    <source>
        <dbReference type="SAM" id="MobiDB-lite"/>
    </source>
</evidence>
<accession>A0A5N7A8K5</accession>
<dbReference type="SMART" id="SM00248">
    <property type="entry name" value="ANK"/>
    <property type="match status" value="4"/>
</dbReference>
<feature type="repeat" description="ANK" evidence="2">
    <location>
        <begin position="799"/>
        <end position="823"/>
    </location>
</feature>
<dbReference type="Pfam" id="PF23239">
    <property type="entry name" value="DUF7069"/>
    <property type="match status" value="1"/>
</dbReference>
<evidence type="ECO:0000259" key="7">
    <source>
        <dbReference type="Pfam" id="PF24883"/>
    </source>
</evidence>
<dbReference type="SUPFAM" id="SSF48403">
    <property type="entry name" value="Ankyrin repeat"/>
    <property type="match status" value="1"/>
</dbReference>
<evidence type="ECO:0000259" key="5">
    <source>
        <dbReference type="Pfam" id="PF22939"/>
    </source>
</evidence>
<evidence type="ECO:0000313" key="9">
    <source>
        <dbReference type="Proteomes" id="UP000326268"/>
    </source>
</evidence>
<dbReference type="Pfam" id="PF17100">
    <property type="entry name" value="NACHT_N"/>
    <property type="match status" value="1"/>
</dbReference>
<feature type="domain" description="DUF7069" evidence="6">
    <location>
        <begin position="506"/>
        <end position="558"/>
    </location>
</feature>
<dbReference type="GeneID" id="43660183"/>
<organism evidence="8 9">
    <name type="scientific">Aspergillus caelatus</name>
    <dbReference type="NCBI Taxonomy" id="61420"/>
    <lineage>
        <taxon>Eukaryota</taxon>
        <taxon>Fungi</taxon>
        <taxon>Dikarya</taxon>
        <taxon>Ascomycota</taxon>
        <taxon>Pezizomycotina</taxon>
        <taxon>Eurotiomycetes</taxon>
        <taxon>Eurotiomycetidae</taxon>
        <taxon>Eurotiales</taxon>
        <taxon>Aspergillaceae</taxon>
        <taxon>Aspergillus</taxon>
        <taxon>Aspergillus subgen. Circumdati</taxon>
    </lineage>
</organism>
<evidence type="ECO:0000259" key="4">
    <source>
        <dbReference type="Pfam" id="PF17100"/>
    </source>
</evidence>
<dbReference type="InterPro" id="IPR002110">
    <property type="entry name" value="Ankyrin_rpt"/>
</dbReference>